<accession>A0A1G1YLE1</accession>
<comment type="subunit">
    <text evidence="6">Homodimer.</text>
</comment>
<dbReference type="PROSITE" id="PS01076">
    <property type="entry name" value="ACETATE_KINASE_2"/>
    <property type="match status" value="1"/>
</dbReference>
<evidence type="ECO:0000256" key="6">
    <source>
        <dbReference type="HAMAP-Rule" id="MF_00020"/>
    </source>
</evidence>
<feature type="site" description="Transition state stabilizer" evidence="6">
    <location>
        <position position="174"/>
    </location>
</feature>
<dbReference type="PANTHER" id="PTHR21060">
    <property type="entry name" value="ACETATE KINASE"/>
    <property type="match status" value="1"/>
</dbReference>
<evidence type="ECO:0000313" key="9">
    <source>
        <dbReference type="Proteomes" id="UP000177376"/>
    </source>
</evidence>
<keyword evidence="3 6" id="KW-0547">Nucleotide-binding</keyword>
<proteinExistence type="inferred from homology"/>
<dbReference type="Gene3D" id="3.30.420.40">
    <property type="match status" value="2"/>
</dbReference>
<keyword evidence="6" id="KW-0963">Cytoplasm</keyword>
<comment type="similarity">
    <text evidence="1 6 7">Belongs to the acetokinase family.</text>
</comment>
<dbReference type="SUPFAM" id="SSF53067">
    <property type="entry name" value="Actin-like ATPase domain"/>
    <property type="match status" value="2"/>
</dbReference>
<comment type="caution">
    <text evidence="6">Lacks conserved residue(s) required for the propagation of feature annotation.</text>
</comment>
<feature type="binding site" evidence="6">
    <location>
        <position position="8"/>
    </location>
    <ligand>
        <name>Mg(2+)</name>
        <dbReference type="ChEBI" id="CHEBI:18420"/>
    </ligand>
</feature>
<feature type="binding site" evidence="6">
    <location>
        <position position="15"/>
    </location>
    <ligand>
        <name>ATP</name>
        <dbReference type="ChEBI" id="CHEBI:30616"/>
    </ligand>
</feature>
<comment type="catalytic activity">
    <reaction evidence="6">
        <text>acetate + ATP = acetyl phosphate + ADP</text>
        <dbReference type="Rhea" id="RHEA:11352"/>
        <dbReference type="ChEBI" id="CHEBI:22191"/>
        <dbReference type="ChEBI" id="CHEBI:30089"/>
        <dbReference type="ChEBI" id="CHEBI:30616"/>
        <dbReference type="ChEBI" id="CHEBI:456216"/>
        <dbReference type="EC" id="2.7.2.1"/>
    </reaction>
</comment>
<evidence type="ECO:0000313" key="8">
    <source>
        <dbReference type="EMBL" id="OGY53119.1"/>
    </source>
</evidence>
<feature type="binding site" evidence="6">
    <location>
        <begin position="276"/>
        <end position="278"/>
    </location>
    <ligand>
        <name>ATP</name>
        <dbReference type="ChEBI" id="CHEBI:30616"/>
    </ligand>
</feature>
<evidence type="ECO:0000256" key="3">
    <source>
        <dbReference type="ARBA" id="ARBA00022741"/>
    </source>
</evidence>
<dbReference type="InterPro" id="IPR043129">
    <property type="entry name" value="ATPase_NBD"/>
</dbReference>
<comment type="subcellular location">
    <subcellularLocation>
        <location evidence="6">Cytoplasm</location>
    </subcellularLocation>
</comment>
<evidence type="ECO:0000256" key="7">
    <source>
        <dbReference type="RuleBase" id="RU003835"/>
    </source>
</evidence>
<feature type="binding site" evidence="6">
    <location>
        <begin position="202"/>
        <end position="206"/>
    </location>
    <ligand>
        <name>ATP</name>
        <dbReference type="ChEBI" id="CHEBI:30616"/>
    </ligand>
</feature>
<comment type="pathway">
    <text evidence="6">Metabolic intermediate biosynthesis; acetyl-CoA biosynthesis; acetyl-CoA from acetate: step 1/2.</text>
</comment>
<protein>
    <recommendedName>
        <fullName evidence="6">Acetate kinase</fullName>
        <ecNumber evidence="6">2.7.2.1</ecNumber>
    </recommendedName>
    <alternativeName>
        <fullName evidence="6">Acetokinase</fullName>
    </alternativeName>
</protein>
<dbReference type="InterPro" id="IPR000890">
    <property type="entry name" value="Aliphatic_acid_kin_short-chain"/>
</dbReference>
<evidence type="ECO:0000256" key="4">
    <source>
        <dbReference type="ARBA" id="ARBA00022777"/>
    </source>
</evidence>
<dbReference type="NCBIfam" id="TIGR00016">
    <property type="entry name" value="ackA"/>
    <property type="match status" value="1"/>
</dbReference>
<comment type="cofactor">
    <cofactor evidence="6">
        <name>Mg(2+)</name>
        <dbReference type="ChEBI" id="CHEBI:18420"/>
    </cofactor>
    <cofactor evidence="6">
        <name>Mn(2+)</name>
        <dbReference type="ChEBI" id="CHEBI:29035"/>
    </cofactor>
    <text evidence="6">Mg(2+). Can also accept Mn(2+).</text>
</comment>
<sequence>MKKILVINAGSATLKFKVFSAVNLEEEISGLIERIGLKDSFLSVKSAKSKIIKKYPKGIKNQNAAFGEMSVQLQDILPDVKLVGHRVVHGGGVFNQPAKLTDKIIKKLASYNKLAPLHNPINLLGAKEAIKILPLVQHWAVFDTAYYATIPEYAHRYALPEKFYKLGIRRYGFHGLSHKYSALEGTKKANIKIHKAKIITCHLGSGCSLTATLNGRAIDTTMGFTPLEGLTMSTRAGDLDASIPLFLIDELKMSTQEISDLLNNRSGLLGVAGTMDMREILSASGYKVSGYQSHQRFNLAQRKKSQLALAIFIYDIVRYIGQLAVSMKGLDLIVFTGGIGERSPIIRKIILERIKHLGQFKSVIIPANEELMIAKEIVDQEIKKQKIKKTNK</sequence>
<dbReference type="GO" id="GO:0005524">
    <property type="term" value="F:ATP binding"/>
    <property type="evidence" value="ECO:0007669"/>
    <property type="project" value="UniProtKB-KW"/>
</dbReference>
<evidence type="ECO:0000256" key="2">
    <source>
        <dbReference type="ARBA" id="ARBA00022679"/>
    </source>
</evidence>
<dbReference type="GO" id="GO:0006085">
    <property type="term" value="P:acetyl-CoA biosynthetic process"/>
    <property type="evidence" value="ECO:0007669"/>
    <property type="project" value="UniProtKB-UniRule"/>
</dbReference>
<keyword evidence="4 6" id="KW-0418">Kinase</keyword>
<evidence type="ECO:0000256" key="1">
    <source>
        <dbReference type="ARBA" id="ARBA00008748"/>
    </source>
</evidence>
<feature type="binding site" evidence="6">
    <location>
        <position position="369"/>
    </location>
    <ligand>
        <name>Mg(2+)</name>
        <dbReference type="ChEBI" id="CHEBI:18420"/>
    </ligand>
</feature>
<dbReference type="GO" id="GO:0008776">
    <property type="term" value="F:acetate kinase activity"/>
    <property type="evidence" value="ECO:0007669"/>
    <property type="project" value="UniProtKB-UniRule"/>
</dbReference>
<dbReference type="PRINTS" id="PR00471">
    <property type="entry name" value="ACETATEKNASE"/>
</dbReference>
<feature type="active site" description="Proton donor/acceptor" evidence="6">
    <location>
        <position position="143"/>
    </location>
</feature>
<dbReference type="InterPro" id="IPR004372">
    <property type="entry name" value="Ac/propionate_kinase"/>
</dbReference>
<keyword evidence="5 6" id="KW-0067">ATP-binding</keyword>
<name>A0A1G1YLE1_9BACT</name>
<dbReference type="AlphaFoldDB" id="A0A1G1YLE1"/>
<dbReference type="GO" id="GO:0006083">
    <property type="term" value="P:acetate metabolic process"/>
    <property type="evidence" value="ECO:0007669"/>
    <property type="project" value="TreeGrafter"/>
</dbReference>
<organism evidence="8 9">
    <name type="scientific">Candidatus Buchananbacteria bacterium RIFCSPLOWO2_01_FULL_39_33</name>
    <dbReference type="NCBI Taxonomy" id="1797543"/>
    <lineage>
        <taxon>Bacteria</taxon>
        <taxon>Candidatus Buchananiibacteriota</taxon>
    </lineage>
</organism>
<dbReference type="EMBL" id="MHIM01000004">
    <property type="protein sequence ID" value="OGY53119.1"/>
    <property type="molecule type" value="Genomic_DNA"/>
</dbReference>
<dbReference type="HAMAP" id="MF_00020">
    <property type="entry name" value="Acetate_kinase"/>
    <property type="match status" value="1"/>
</dbReference>
<comment type="caution">
    <text evidence="8">The sequence shown here is derived from an EMBL/GenBank/DDBJ whole genome shotgun (WGS) entry which is preliminary data.</text>
</comment>
<keyword evidence="2 6" id="KW-0808">Transferase</keyword>
<keyword evidence="6" id="KW-0479">Metal-binding</keyword>
<dbReference type="GO" id="GO:0000287">
    <property type="term" value="F:magnesium ion binding"/>
    <property type="evidence" value="ECO:0007669"/>
    <property type="project" value="UniProtKB-UniRule"/>
</dbReference>
<feature type="site" description="Transition state stabilizer" evidence="6">
    <location>
        <position position="235"/>
    </location>
</feature>
<evidence type="ECO:0000256" key="5">
    <source>
        <dbReference type="ARBA" id="ARBA00022840"/>
    </source>
</evidence>
<dbReference type="EC" id="2.7.2.1" evidence="6"/>
<gene>
    <name evidence="6" type="primary">ackA</name>
    <name evidence="8" type="ORF">A3A02_00180</name>
</gene>
<comment type="function">
    <text evidence="6">Catalyzes the formation of acetyl phosphate from acetate and ATP. Can also catalyze the reverse reaction.</text>
</comment>
<dbReference type="PANTHER" id="PTHR21060:SF15">
    <property type="entry name" value="ACETATE KINASE-RELATED"/>
    <property type="match status" value="1"/>
</dbReference>
<reference evidence="8 9" key="1">
    <citation type="journal article" date="2016" name="Nat. Commun.">
        <title>Thousands of microbial genomes shed light on interconnected biogeochemical processes in an aquifer system.</title>
        <authorList>
            <person name="Anantharaman K."/>
            <person name="Brown C.T."/>
            <person name="Hug L.A."/>
            <person name="Sharon I."/>
            <person name="Castelle C.J."/>
            <person name="Probst A.J."/>
            <person name="Thomas B.C."/>
            <person name="Singh A."/>
            <person name="Wilkins M.J."/>
            <person name="Karaoz U."/>
            <person name="Brodie E.L."/>
            <person name="Williams K.H."/>
            <person name="Hubbard S.S."/>
            <person name="Banfield J.F."/>
        </authorList>
    </citation>
    <scope>NUCLEOTIDE SEQUENCE [LARGE SCALE GENOMIC DNA]</scope>
</reference>
<feature type="binding site" evidence="6">
    <location>
        <position position="86"/>
    </location>
    <ligand>
        <name>substrate</name>
    </ligand>
</feature>
<dbReference type="PIRSF" id="PIRSF000722">
    <property type="entry name" value="Acetate_prop_kin"/>
    <property type="match status" value="1"/>
</dbReference>
<dbReference type="UniPathway" id="UPA00340">
    <property type="reaction ID" value="UER00458"/>
</dbReference>
<keyword evidence="6" id="KW-0460">Magnesium</keyword>
<dbReference type="InterPro" id="IPR023865">
    <property type="entry name" value="Aliphatic_acid_kinase_CS"/>
</dbReference>
<dbReference type="Proteomes" id="UP000177376">
    <property type="component" value="Unassembled WGS sequence"/>
</dbReference>
<dbReference type="GO" id="GO:0005737">
    <property type="term" value="C:cytoplasm"/>
    <property type="evidence" value="ECO:0007669"/>
    <property type="project" value="UniProtKB-SubCell"/>
</dbReference>
<dbReference type="Pfam" id="PF00871">
    <property type="entry name" value="Acetate_kinase"/>
    <property type="match status" value="1"/>
</dbReference>